<evidence type="ECO:0000256" key="6">
    <source>
        <dbReference type="SAM" id="MobiDB-lite"/>
    </source>
</evidence>
<dbReference type="InterPro" id="IPR036188">
    <property type="entry name" value="FAD/NAD-bd_sf"/>
</dbReference>
<dbReference type="Pfam" id="PF01494">
    <property type="entry name" value="FAD_binding_3"/>
    <property type="match status" value="1"/>
</dbReference>
<dbReference type="Gene3D" id="3.50.50.60">
    <property type="entry name" value="FAD/NAD(P)-binding domain"/>
    <property type="match status" value="1"/>
</dbReference>
<accession>A0ABR2UYF0</accession>
<comment type="caution">
    <text evidence="9">The sequence shown here is derived from an EMBL/GenBank/DDBJ whole genome shotgun (WGS) entry which is preliminary data.</text>
</comment>
<dbReference type="Gene3D" id="3.40.30.120">
    <property type="match status" value="1"/>
</dbReference>
<dbReference type="Gene3D" id="3.30.9.10">
    <property type="entry name" value="D-Amino Acid Oxidase, subunit A, domain 2"/>
    <property type="match status" value="1"/>
</dbReference>
<evidence type="ECO:0000256" key="1">
    <source>
        <dbReference type="ARBA" id="ARBA00001974"/>
    </source>
</evidence>
<evidence type="ECO:0000313" key="10">
    <source>
        <dbReference type="Proteomes" id="UP001408356"/>
    </source>
</evidence>
<keyword evidence="3" id="KW-0285">Flavoprotein</keyword>
<keyword evidence="7" id="KW-0472">Membrane</keyword>
<dbReference type="PANTHER" id="PTHR43004:SF19">
    <property type="entry name" value="BINDING MONOOXYGENASE, PUTATIVE (JCVI)-RELATED"/>
    <property type="match status" value="1"/>
</dbReference>
<name>A0ABR2UYF0_9PEZI</name>
<dbReference type="InterPro" id="IPR002938">
    <property type="entry name" value="FAD-bd"/>
</dbReference>
<gene>
    <name evidence="9" type="ORF">SUNI508_07196</name>
</gene>
<dbReference type="InterPro" id="IPR050641">
    <property type="entry name" value="RIFMO-like"/>
</dbReference>
<evidence type="ECO:0000256" key="3">
    <source>
        <dbReference type="ARBA" id="ARBA00022630"/>
    </source>
</evidence>
<dbReference type="Pfam" id="PF21274">
    <property type="entry name" value="Rng_hyd_C"/>
    <property type="match status" value="1"/>
</dbReference>
<dbReference type="PANTHER" id="PTHR43004">
    <property type="entry name" value="TRK SYSTEM POTASSIUM UPTAKE PROTEIN"/>
    <property type="match status" value="1"/>
</dbReference>
<dbReference type="Proteomes" id="UP001408356">
    <property type="component" value="Unassembled WGS sequence"/>
</dbReference>
<keyword evidence="7" id="KW-0812">Transmembrane</keyword>
<evidence type="ECO:0000256" key="7">
    <source>
        <dbReference type="SAM" id="Phobius"/>
    </source>
</evidence>
<sequence length="539" mass="58374">MSRPTETSVVIVGGSIVGLSSALFLAQRQVPFILLERHTGSAVHPRALGYTARTVEILRTLGLDKELPVVPPGHGGRPRRVKAETLNGEWTNETQWTKTSGQRGGSKPADAPAGGPPDYSSITPVQGTAIAQDKLEPIIRNKALELGADLRLGSKMTGWSQDENGVSVTAANSAGESLFIRARYMIACDGASSRVRKNLDISTTGVGPMRTLHSILFRCPSIEHHVATGVHQWEIKNDAFEAFMVTYGDGRWALMMYDPKQDTLDEVSQKAMIRKAIGDEAADIDLLAEGKWTLSGSVASRFSSGRVFLAGDAAHALPPNRGGYGANTGISDAHNLAWKLAAVLSGKSNASLLDTYDQERRPIALVRHDQIFARDDYKPYVAGSEWEKTHEPAAIIDDIPMEFGQIYRSTSVIGSEDTSLPDAQTAAYWKGQPGTRAPHIKLTRNGEEISSLDLFGGGWVVLSKAHSWEDLTSGSPDVELILVGRDVFEVVDDSFRDAFGVSESGAVLVRPDGYIAARWHKAVSTEEYTRTSKQAAHLS</sequence>
<evidence type="ECO:0000256" key="5">
    <source>
        <dbReference type="ARBA" id="ARBA00023002"/>
    </source>
</evidence>
<keyword evidence="4" id="KW-0274">FAD</keyword>
<evidence type="ECO:0000259" key="8">
    <source>
        <dbReference type="Pfam" id="PF01494"/>
    </source>
</evidence>
<protein>
    <submittedName>
        <fullName evidence="9">FAD binding domain-containing protein</fullName>
    </submittedName>
</protein>
<dbReference type="PRINTS" id="PR00420">
    <property type="entry name" value="RNGMNOXGNASE"/>
</dbReference>
<comment type="pathway">
    <text evidence="2">Secondary metabolite biosynthesis.</text>
</comment>
<feature type="compositionally biased region" description="Low complexity" evidence="6">
    <location>
        <begin position="108"/>
        <end position="117"/>
    </location>
</feature>
<feature type="region of interest" description="Disordered" evidence="6">
    <location>
        <begin position="69"/>
        <end position="117"/>
    </location>
</feature>
<evidence type="ECO:0000256" key="4">
    <source>
        <dbReference type="ARBA" id="ARBA00022827"/>
    </source>
</evidence>
<proteinExistence type="predicted"/>
<keyword evidence="7" id="KW-1133">Transmembrane helix</keyword>
<evidence type="ECO:0000313" key="9">
    <source>
        <dbReference type="EMBL" id="KAK9419710.1"/>
    </source>
</evidence>
<feature type="transmembrane region" description="Helical" evidence="7">
    <location>
        <begin position="7"/>
        <end position="26"/>
    </location>
</feature>
<dbReference type="SUPFAM" id="SSF51905">
    <property type="entry name" value="FAD/NAD(P)-binding domain"/>
    <property type="match status" value="1"/>
</dbReference>
<feature type="compositionally biased region" description="Polar residues" evidence="6">
    <location>
        <begin position="88"/>
        <end position="101"/>
    </location>
</feature>
<organism evidence="9 10">
    <name type="scientific">Seiridium unicorne</name>
    <dbReference type="NCBI Taxonomy" id="138068"/>
    <lineage>
        <taxon>Eukaryota</taxon>
        <taxon>Fungi</taxon>
        <taxon>Dikarya</taxon>
        <taxon>Ascomycota</taxon>
        <taxon>Pezizomycotina</taxon>
        <taxon>Sordariomycetes</taxon>
        <taxon>Xylariomycetidae</taxon>
        <taxon>Amphisphaeriales</taxon>
        <taxon>Sporocadaceae</taxon>
        <taxon>Seiridium</taxon>
    </lineage>
</organism>
<reference evidence="9 10" key="1">
    <citation type="journal article" date="2024" name="J. Plant Pathol.">
        <title>Sequence and assembly of the genome of Seiridium unicorne, isolate CBS 538.82, causal agent of cypress canker disease.</title>
        <authorList>
            <person name="Scali E."/>
            <person name="Rocca G.D."/>
            <person name="Danti R."/>
            <person name="Garbelotto M."/>
            <person name="Barberini S."/>
            <person name="Baroncelli R."/>
            <person name="Emiliani G."/>
        </authorList>
    </citation>
    <scope>NUCLEOTIDE SEQUENCE [LARGE SCALE GENOMIC DNA]</scope>
    <source>
        <strain evidence="9 10">BM-138-508</strain>
    </source>
</reference>
<dbReference type="EMBL" id="JARVKF010000299">
    <property type="protein sequence ID" value="KAK9419710.1"/>
    <property type="molecule type" value="Genomic_DNA"/>
</dbReference>
<evidence type="ECO:0000256" key="2">
    <source>
        <dbReference type="ARBA" id="ARBA00005179"/>
    </source>
</evidence>
<keyword evidence="5" id="KW-0560">Oxidoreductase</keyword>
<keyword evidence="10" id="KW-1185">Reference proteome</keyword>
<feature type="domain" description="FAD-binding" evidence="8">
    <location>
        <begin position="6"/>
        <end position="364"/>
    </location>
</feature>
<comment type="cofactor">
    <cofactor evidence="1">
        <name>FAD</name>
        <dbReference type="ChEBI" id="CHEBI:57692"/>
    </cofactor>
</comment>